<keyword evidence="3" id="KW-0349">Heme</keyword>
<evidence type="ECO:0000256" key="3">
    <source>
        <dbReference type="ARBA" id="ARBA00022617"/>
    </source>
</evidence>
<dbReference type="CDD" id="cd19165">
    <property type="entry name" value="HemeO"/>
    <property type="match status" value="1"/>
</dbReference>
<organism evidence="7 8">
    <name type="scientific">Haematococcus lacustris</name>
    <name type="common">Green alga</name>
    <name type="synonym">Haematococcus pluvialis</name>
    <dbReference type="NCBI Taxonomy" id="44745"/>
    <lineage>
        <taxon>Eukaryota</taxon>
        <taxon>Viridiplantae</taxon>
        <taxon>Chlorophyta</taxon>
        <taxon>core chlorophytes</taxon>
        <taxon>Chlorophyceae</taxon>
        <taxon>CS clade</taxon>
        <taxon>Chlamydomonadales</taxon>
        <taxon>Haematococcaceae</taxon>
        <taxon>Haematococcus</taxon>
    </lineage>
</organism>
<dbReference type="AlphaFoldDB" id="A0A699YXZ7"/>
<keyword evidence="4" id="KW-0479">Metal-binding</keyword>
<evidence type="ECO:0000256" key="2">
    <source>
        <dbReference type="ARBA" id="ARBA00012360"/>
    </source>
</evidence>
<evidence type="ECO:0000256" key="6">
    <source>
        <dbReference type="ARBA" id="ARBA00023004"/>
    </source>
</evidence>
<reference evidence="7 8" key="1">
    <citation type="submission" date="2020-02" db="EMBL/GenBank/DDBJ databases">
        <title>Draft genome sequence of Haematococcus lacustris strain NIES-144.</title>
        <authorList>
            <person name="Morimoto D."/>
            <person name="Nakagawa S."/>
            <person name="Yoshida T."/>
            <person name="Sawayama S."/>
        </authorList>
    </citation>
    <scope>NUCLEOTIDE SEQUENCE [LARGE SCALE GENOMIC DNA]</scope>
    <source>
        <strain evidence="7 8">NIES-144</strain>
    </source>
</reference>
<dbReference type="Gene3D" id="1.20.910.10">
    <property type="entry name" value="Heme oxygenase-like"/>
    <property type="match status" value="1"/>
</dbReference>
<dbReference type="PANTHER" id="PTHR35703">
    <property type="entry name" value="HEME OXYGENASE 1, CHLOROPLASTIC-RELATED"/>
    <property type="match status" value="1"/>
</dbReference>
<dbReference type="InterPro" id="IPR002051">
    <property type="entry name" value="Haem_Oase"/>
</dbReference>
<evidence type="ECO:0000256" key="1">
    <source>
        <dbReference type="ARBA" id="ARBA00006134"/>
    </source>
</evidence>
<dbReference type="SUPFAM" id="SSF48613">
    <property type="entry name" value="Heme oxygenase-like"/>
    <property type="match status" value="1"/>
</dbReference>
<name>A0A699YXZ7_HAELA</name>
<proteinExistence type="inferred from homology"/>
<evidence type="ECO:0000256" key="5">
    <source>
        <dbReference type="ARBA" id="ARBA00023002"/>
    </source>
</evidence>
<accession>A0A699YXZ7</accession>
<sequence>MLAGAQYAAKVTALAKSDPPAFICHYYNFYFAHTAGGRMIGNKVSEMLLDKHTLAFYQWSGDVAALLDAVRVKINSLAEGWSREQKDHCLAETQESFKASHHLPAACRLHHPPSP</sequence>
<evidence type="ECO:0000313" key="7">
    <source>
        <dbReference type="EMBL" id="GFH14540.1"/>
    </source>
</evidence>
<keyword evidence="6" id="KW-0408">Iron</keyword>
<evidence type="ECO:0000256" key="4">
    <source>
        <dbReference type="ARBA" id="ARBA00022723"/>
    </source>
</evidence>
<dbReference type="InterPro" id="IPR016951">
    <property type="entry name" value="Haem_Oase_decyc_pln"/>
</dbReference>
<dbReference type="InterPro" id="IPR016084">
    <property type="entry name" value="Haem_Oase-like_multi-hlx"/>
</dbReference>
<evidence type="ECO:0000313" key="8">
    <source>
        <dbReference type="Proteomes" id="UP000485058"/>
    </source>
</evidence>
<comment type="similarity">
    <text evidence="1">Belongs to the heme oxygenase family.</text>
</comment>
<comment type="caution">
    <text evidence="7">The sequence shown here is derived from an EMBL/GenBank/DDBJ whole genome shotgun (WGS) entry which is preliminary data.</text>
</comment>
<gene>
    <name evidence="7" type="ORF">HaLaN_10616</name>
</gene>
<dbReference type="EC" id="1.14.14.18" evidence="2"/>
<dbReference type="Proteomes" id="UP000485058">
    <property type="component" value="Unassembled WGS sequence"/>
</dbReference>
<protein>
    <recommendedName>
        <fullName evidence="2">heme oxygenase (biliverdin-producing)</fullName>
        <ecNumber evidence="2">1.14.14.18</ecNumber>
    </recommendedName>
</protein>
<keyword evidence="5" id="KW-0560">Oxidoreductase</keyword>
<dbReference type="PANTHER" id="PTHR35703:SF2">
    <property type="entry name" value="HEME OXYGENASE 1, CHLOROPLASTIC-RELATED"/>
    <property type="match status" value="1"/>
</dbReference>
<dbReference type="GO" id="GO:0006788">
    <property type="term" value="P:heme oxidation"/>
    <property type="evidence" value="ECO:0007669"/>
    <property type="project" value="InterPro"/>
</dbReference>
<dbReference type="GO" id="GO:0004392">
    <property type="term" value="F:heme oxygenase (decyclizing) activity"/>
    <property type="evidence" value="ECO:0007669"/>
    <property type="project" value="UniProtKB-EC"/>
</dbReference>
<dbReference type="GO" id="GO:0046872">
    <property type="term" value="F:metal ion binding"/>
    <property type="evidence" value="ECO:0007669"/>
    <property type="project" value="UniProtKB-KW"/>
</dbReference>
<keyword evidence="8" id="KW-1185">Reference proteome</keyword>
<dbReference type="EMBL" id="BLLF01000739">
    <property type="protein sequence ID" value="GFH14540.1"/>
    <property type="molecule type" value="Genomic_DNA"/>
</dbReference>